<keyword evidence="10" id="KW-0902">Two-component regulatory system</keyword>
<dbReference type="EC" id="2.7.13.3" evidence="2"/>
<dbReference type="Gene3D" id="1.20.120.160">
    <property type="entry name" value="HPT domain"/>
    <property type="match status" value="1"/>
</dbReference>
<dbReference type="SMART" id="SM01231">
    <property type="entry name" value="H-kinase_dim"/>
    <property type="match status" value="1"/>
</dbReference>
<dbReference type="InterPro" id="IPR037006">
    <property type="entry name" value="CheA-like_homodim_sf"/>
</dbReference>
<dbReference type="SUPFAM" id="SSF50341">
    <property type="entry name" value="CheW-like"/>
    <property type="match status" value="1"/>
</dbReference>
<evidence type="ECO:0000259" key="13">
    <source>
        <dbReference type="PROSITE" id="PS50109"/>
    </source>
</evidence>
<dbReference type="Pfam" id="PF01584">
    <property type="entry name" value="CheW"/>
    <property type="match status" value="1"/>
</dbReference>
<evidence type="ECO:0000256" key="8">
    <source>
        <dbReference type="ARBA" id="ARBA00022777"/>
    </source>
</evidence>
<dbReference type="Proteomes" id="UP001168528">
    <property type="component" value="Unassembled WGS sequence"/>
</dbReference>
<keyword evidence="7" id="KW-0547">Nucleotide-binding</keyword>
<protein>
    <recommendedName>
        <fullName evidence="3">Chemotaxis protein CheA</fullName>
        <ecNumber evidence="2">2.7.13.3</ecNumber>
    </recommendedName>
</protein>
<feature type="domain" description="HPt" evidence="15">
    <location>
        <begin position="1"/>
        <end position="102"/>
    </location>
</feature>
<keyword evidence="17" id="KW-1185">Reference proteome</keyword>
<evidence type="ECO:0000256" key="6">
    <source>
        <dbReference type="ARBA" id="ARBA00022679"/>
    </source>
</evidence>
<evidence type="ECO:0000313" key="16">
    <source>
        <dbReference type="EMBL" id="MDO1447519.1"/>
    </source>
</evidence>
<dbReference type="InterPro" id="IPR036890">
    <property type="entry name" value="HATPase_C_sf"/>
</dbReference>
<accession>A0ABT8R847</accession>
<comment type="catalytic activity">
    <reaction evidence="1">
        <text>ATP + protein L-histidine = ADP + protein N-phospho-L-histidine.</text>
        <dbReference type="EC" id="2.7.13.3"/>
    </reaction>
</comment>
<evidence type="ECO:0000256" key="7">
    <source>
        <dbReference type="ARBA" id="ARBA00022741"/>
    </source>
</evidence>
<dbReference type="InterPro" id="IPR004105">
    <property type="entry name" value="CheA-like_dim"/>
</dbReference>
<evidence type="ECO:0000256" key="12">
    <source>
        <dbReference type="PROSITE-ProRule" id="PRU00110"/>
    </source>
</evidence>
<organism evidence="16 17">
    <name type="scientific">Rhodocytophaga aerolata</name>
    <dbReference type="NCBI Taxonomy" id="455078"/>
    <lineage>
        <taxon>Bacteria</taxon>
        <taxon>Pseudomonadati</taxon>
        <taxon>Bacteroidota</taxon>
        <taxon>Cytophagia</taxon>
        <taxon>Cytophagales</taxon>
        <taxon>Rhodocytophagaceae</taxon>
        <taxon>Rhodocytophaga</taxon>
    </lineage>
</organism>
<dbReference type="InterPro" id="IPR002545">
    <property type="entry name" value="CheW-lke_dom"/>
</dbReference>
<comment type="caution">
    <text evidence="16">The sequence shown here is derived from an EMBL/GenBank/DDBJ whole genome shotgun (WGS) entry which is preliminary data.</text>
</comment>
<dbReference type="CDD" id="cd00088">
    <property type="entry name" value="HPT"/>
    <property type="match status" value="1"/>
</dbReference>
<evidence type="ECO:0000256" key="2">
    <source>
        <dbReference type="ARBA" id="ARBA00012438"/>
    </source>
</evidence>
<comment type="function">
    <text evidence="11">Involved in the transmission of sensory signals from the chemoreceptors to the flagellar motors. CheA is autophosphorylated; it can transfer its phosphate group to either CheB or CheY.</text>
</comment>
<dbReference type="PROSITE" id="PS50851">
    <property type="entry name" value="CHEW"/>
    <property type="match status" value="1"/>
</dbReference>
<dbReference type="SMART" id="SM00387">
    <property type="entry name" value="HATPase_c"/>
    <property type="match status" value="1"/>
</dbReference>
<dbReference type="Pfam" id="PF01627">
    <property type="entry name" value="Hpt"/>
    <property type="match status" value="1"/>
</dbReference>
<gene>
    <name evidence="16" type="ORF">Q0590_14720</name>
</gene>
<dbReference type="SUPFAM" id="SSF47226">
    <property type="entry name" value="Histidine-containing phosphotransfer domain, HPT domain"/>
    <property type="match status" value="1"/>
</dbReference>
<evidence type="ECO:0000256" key="10">
    <source>
        <dbReference type="ARBA" id="ARBA00023012"/>
    </source>
</evidence>
<dbReference type="EMBL" id="JAUKPO010000007">
    <property type="protein sequence ID" value="MDO1447519.1"/>
    <property type="molecule type" value="Genomic_DNA"/>
</dbReference>
<keyword evidence="8" id="KW-0418">Kinase</keyword>
<dbReference type="GO" id="GO:0004673">
    <property type="term" value="F:protein histidine kinase activity"/>
    <property type="evidence" value="ECO:0007669"/>
    <property type="project" value="UniProtKB-EC"/>
</dbReference>
<evidence type="ECO:0000259" key="14">
    <source>
        <dbReference type="PROSITE" id="PS50851"/>
    </source>
</evidence>
<evidence type="ECO:0000313" key="17">
    <source>
        <dbReference type="Proteomes" id="UP001168528"/>
    </source>
</evidence>
<dbReference type="InterPro" id="IPR004358">
    <property type="entry name" value="Sig_transdc_His_kin-like_C"/>
</dbReference>
<feature type="domain" description="Histidine kinase" evidence="13">
    <location>
        <begin position="308"/>
        <end position="539"/>
    </location>
</feature>
<dbReference type="InterPro" id="IPR008207">
    <property type="entry name" value="Sig_transdc_His_kin_Hpt_dom"/>
</dbReference>
<keyword evidence="9" id="KW-0067">ATP-binding</keyword>
<reference evidence="16" key="1">
    <citation type="submission" date="2023-07" db="EMBL/GenBank/DDBJ databases">
        <title>The genome sequence of Rhodocytophaga aerolata KACC 12507.</title>
        <authorList>
            <person name="Zhang X."/>
        </authorList>
    </citation>
    <scope>NUCLEOTIDE SEQUENCE</scope>
    <source>
        <strain evidence="16">KACC 12507</strain>
    </source>
</reference>
<proteinExistence type="predicted"/>
<dbReference type="CDD" id="cd16916">
    <property type="entry name" value="HATPase_CheA-like"/>
    <property type="match status" value="1"/>
</dbReference>
<sequence length="682" mass="76086">MMDQFQAKFIEEANDLIATLEKTLLSLEQNTGDKSLVEKVFRVMHTLKGNSSMFGFEKMGAVTHHLETIYDFIREGKRPVTKELLSITFTSLDHFKVLLTDPHLTNATAALAHEQVMEQIHRLINQADTAQLSQNELTEQKTENDNSAKAVQNTYHIIFQPHADILINGTNPLYLLDELSNLGEAKVTAHLKDIPTLDSFAIAKCYIYWEIYLTTQLDINAIKDVFIFVEDECEIKIEELATNSLSINNTLPNYTTAKPSANNKINAGEQVVTSSKKKGEDEPTSAVAKEQLVSSIRVASEKLDDLMNLVSELVTTQARLSLFSEQNSIPELVSIAENIEKISRQLRDNTFSICLVPLETILLRFQRLVRDLSAELHKDIILVTEGAETELDKSIIESLADPLLHILRNSIDHGIEPAEVRIKNGKPAQGKILLKAFYSGTNVHIQISDDGGGINLQKIRSKAIAKGLITADAHLSEAETIDLLFLPGFSTADQITDVSGRGVGMDVVKRKITELRGEVFLQSKVNIGTTITIKLPLTLSIIDGLLVKIENTHFVVPLALVDKCYEAEHTQLVDKFNNLITLDGEKVPFFYLRKEFNMSLTNHTIEQIVVIKYEEKRVGLVIDAVIGEYQAVLKPLGKLYKNQDHISGATILGDGTIALVMDINKMINQFLKSETVNILSYE</sequence>
<dbReference type="Pfam" id="PF02518">
    <property type="entry name" value="HATPase_c"/>
    <property type="match status" value="1"/>
</dbReference>
<evidence type="ECO:0000256" key="4">
    <source>
        <dbReference type="ARBA" id="ARBA00022500"/>
    </source>
</evidence>
<dbReference type="SMART" id="SM00073">
    <property type="entry name" value="HPT"/>
    <property type="match status" value="1"/>
</dbReference>
<dbReference type="PROSITE" id="PS50894">
    <property type="entry name" value="HPT"/>
    <property type="match status" value="1"/>
</dbReference>
<dbReference type="Pfam" id="PF02895">
    <property type="entry name" value="H-kinase_dim"/>
    <property type="match status" value="1"/>
</dbReference>
<dbReference type="InterPro" id="IPR051315">
    <property type="entry name" value="Bact_Chemotaxis_CheA"/>
</dbReference>
<dbReference type="PANTHER" id="PTHR43395:SF10">
    <property type="entry name" value="CHEMOTAXIS PROTEIN CHEA"/>
    <property type="match status" value="1"/>
</dbReference>
<evidence type="ECO:0000256" key="5">
    <source>
        <dbReference type="ARBA" id="ARBA00022553"/>
    </source>
</evidence>
<dbReference type="InterPro" id="IPR036097">
    <property type="entry name" value="HisK_dim/P_sf"/>
</dbReference>
<dbReference type="PANTHER" id="PTHR43395">
    <property type="entry name" value="SENSOR HISTIDINE KINASE CHEA"/>
    <property type="match status" value="1"/>
</dbReference>
<feature type="domain" description="CheW-like" evidence="14">
    <location>
        <begin position="541"/>
        <end position="672"/>
    </location>
</feature>
<dbReference type="SUPFAM" id="SSF55874">
    <property type="entry name" value="ATPase domain of HSP90 chaperone/DNA topoisomerase II/histidine kinase"/>
    <property type="match status" value="1"/>
</dbReference>
<dbReference type="InterPro" id="IPR036641">
    <property type="entry name" value="HPT_dom_sf"/>
</dbReference>
<dbReference type="Gene3D" id="3.30.565.10">
    <property type="entry name" value="Histidine kinase-like ATPase, C-terminal domain"/>
    <property type="match status" value="1"/>
</dbReference>
<dbReference type="InterPro" id="IPR036061">
    <property type="entry name" value="CheW-like_dom_sf"/>
</dbReference>
<dbReference type="InterPro" id="IPR003594">
    <property type="entry name" value="HATPase_dom"/>
</dbReference>
<dbReference type="RefSeq" id="WP_302038323.1">
    <property type="nucleotide sequence ID" value="NZ_JAUKPO010000007.1"/>
</dbReference>
<dbReference type="Gene3D" id="2.30.30.40">
    <property type="entry name" value="SH3 Domains"/>
    <property type="match status" value="1"/>
</dbReference>
<evidence type="ECO:0000256" key="11">
    <source>
        <dbReference type="ARBA" id="ARBA00035100"/>
    </source>
</evidence>
<dbReference type="Gene3D" id="1.10.287.560">
    <property type="entry name" value="Histidine kinase CheA-like, homodimeric domain"/>
    <property type="match status" value="1"/>
</dbReference>
<dbReference type="PROSITE" id="PS50109">
    <property type="entry name" value="HIS_KIN"/>
    <property type="match status" value="1"/>
</dbReference>
<keyword evidence="5 12" id="KW-0597">Phosphoprotein</keyword>
<dbReference type="InterPro" id="IPR005467">
    <property type="entry name" value="His_kinase_dom"/>
</dbReference>
<dbReference type="SUPFAM" id="SSF47384">
    <property type="entry name" value="Homodimeric domain of signal transducing histidine kinase"/>
    <property type="match status" value="1"/>
</dbReference>
<evidence type="ECO:0000256" key="3">
    <source>
        <dbReference type="ARBA" id="ARBA00021495"/>
    </source>
</evidence>
<evidence type="ECO:0000256" key="9">
    <source>
        <dbReference type="ARBA" id="ARBA00022840"/>
    </source>
</evidence>
<evidence type="ECO:0000256" key="1">
    <source>
        <dbReference type="ARBA" id="ARBA00000085"/>
    </source>
</evidence>
<feature type="modified residue" description="Phosphohistidine" evidence="12">
    <location>
        <position position="45"/>
    </location>
</feature>
<dbReference type="PRINTS" id="PR00344">
    <property type="entry name" value="BCTRLSENSOR"/>
</dbReference>
<name>A0ABT8R847_9BACT</name>
<dbReference type="SMART" id="SM00260">
    <property type="entry name" value="CheW"/>
    <property type="match status" value="1"/>
</dbReference>
<keyword evidence="6 16" id="KW-0808">Transferase</keyword>
<evidence type="ECO:0000259" key="15">
    <source>
        <dbReference type="PROSITE" id="PS50894"/>
    </source>
</evidence>
<keyword evidence="4" id="KW-0145">Chemotaxis</keyword>